<dbReference type="InterPro" id="IPR032299">
    <property type="entry name" value="DUF4843"/>
</dbReference>
<proteinExistence type="predicted"/>
<gene>
    <name evidence="2" type="ORF">PMEL1_00479</name>
</gene>
<sequence>MYKSIINFFAIGVVALSLTACSNDEYKGEYSKDGTYEGGNQVYFDLTNASDTLYNYSFGTQPVSVTTETVTVKVKLAGVRKSQDQHYKVVVDPSSTAKSGVHYEAINSDQVIPADSLASSFRVVLLRQNLSDTRNDSIRLVLRLEATDDLGVRFPNAIKRTITFDNVLEKPYWWDNPTLQAMGLPAYTPAKFRYLLSLYNSDLSELESAIRNNRKWTQLYRNIQKLKAYFAANPE</sequence>
<feature type="chain" id="PRO_5013123516" evidence="1">
    <location>
        <begin position="23"/>
        <end position="235"/>
    </location>
</feature>
<dbReference type="Pfam" id="PF16132">
    <property type="entry name" value="DUF4843"/>
    <property type="match status" value="1"/>
</dbReference>
<reference evidence="2 3" key="1">
    <citation type="submission" date="2017-05" db="EMBL/GenBank/DDBJ databases">
        <title>whole genome sequence of Prevotella melaninogenica GAI 07411.</title>
        <authorList>
            <person name="Kondo Y."/>
            <person name="Hoshino T."/>
        </authorList>
    </citation>
    <scope>NUCLEOTIDE SEQUENCE [LARGE SCALE GENOMIC DNA]</scope>
    <source>
        <strain evidence="2 3">GAI 07411</strain>
    </source>
</reference>
<name>A0A250KG84_9BACT</name>
<evidence type="ECO:0000256" key="1">
    <source>
        <dbReference type="SAM" id="SignalP"/>
    </source>
</evidence>
<evidence type="ECO:0000313" key="3">
    <source>
        <dbReference type="Proteomes" id="UP000267517"/>
    </source>
</evidence>
<dbReference type="RefSeq" id="WP_120173790.1">
    <property type="nucleotide sequence ID" value="NZ_AP018049.1"/>
</dbReference>
<dbReference type="Proteomes" id="UP000267517">
    <property type="component" value="Chromosome I"/>
</dbReference>
<organism evidence="2 3">
    <name type="scientific">Prevotella melaninogenica</name>
    <dbReference type="NCBI Taxonomy" id="28132"/>
    <lineage>
        <taxon>Bacteria</taxon>
        <taxon>Pseudomonadati</taxon>
        <taxon>Bacteroidota</taxon>
        <taxon>Bacteroidia</taxon>
        <taxon>Bacteroidales</taxon>
        <taxon>Prevotellaceae</taxon>
        <taxon>Prevotella</taxon>
    </lineage>
</organism>
<dbReference type="PROSITE" id="PS51257">
    <property type="entry name" value="PROKAR_LIPOPROTEIN"/>
    <property type="match status" value="1"/>
</dbReference>
<protein>
    <submittedName>
        <fullName evidence="2">DUF4843 domain-containing protein</fullName>
    </submittedName>
</protein>
<keyword evidence="1" id="KW-0732">Signal</keyword>
<evidence type="ECO:0000313" key="2">
    <source>
        <dbReference type="EMBL" id="BBA28576.1"/>
    </source>
</evidence>
<dbReference type="EMBL" id="AP018049">
    <property type="protein sequence ID" value="BBA28576.1"/>
    <property type="molecule type" value="Genomic_DNA"/>
</dbReference>
<dbReference type="AlphaFoldDB" id="A0A250KG84"/>
<accession>A0A250KG84</accession>
<dbReference type="OrthoDB" id="1082731at2"/>
<feature type="signal peptide" evidence="1">
    <location>
        <begin position="1"/>
        <end position="22"/>
    </location>
</feature>